<proteinExistence type="predicted"/>
<sequence>MTGVVRSGSGVNAAGNYQAAGKTGTSENNRSAWFVGYTPEIVTAVGLFGEQSDGTGQVTLTNTVNEGRANGGGVPAKIWKAYTTGALGGGSDARFDLDVDESATAEPTPTPTPTPTPSPTESETDKPDDSPTPTPTESETEPPTGDPTPTPTKSPSGPPSFTPPPDPGDGDPGDPDEPGLNLRP</sequence>
<evidence type="ECO:0000313" key="2">
    <source>
        <dbReference type="Proteomes" id="UP001377168"/>
    </source>
</evidence>
<comment type="caution">
    <text evidence="1">The sequence shown here is derived from an EMBL/GenBank/DDBJ whole genome shotgun (WGS) entry which is preliminary data.</text>
</comment>
<keyword evidence="2" id="KW-1185">Reference proteome</keyword>
<name>A0ACC6Q8I3_9ACTN</name>
<protein>
    <submittedName>
        <fullName evidence="1">Uncharacterized protein</fullName>
    </submittedName>
</protein>
<gene>
    <name evidence="1" type="ORF">WKI67_41915</name>
</gene>
<dbReference type="Proteomes" id="UP001377168">
    <property type="component" value="Unassembled WGS sequence"/>
</dbReference>
<evidence type="ECO:0000313" key="1">
    <source>
        <dbReference type="EMBL" id="MEJ8639880.1"/>
    </source>
</evidence>
<reference evidence="1" key="1">
    <citation type="submission" date="2024-03" db="EMBL/GenBank/DDBJ databases">
        <title>Novel Streptomyces species of biotechnological and ecological value are a feature of Machair soil.</title>
        <authorList>
            <person name="Prole J.R."/>
            <person name="Goodfellow M."/>
            <person name="Allenby N."/>
            <person name="Ward A.C."/>
        </authorList>
    </citation>
    <scope>NUCLEOTIDE SEQUENCE</scope>
    <source>
        <strain evidence="1">MS2.AVA.5</strain>
    </source>
</reference>
<dbReference type="EMBL" id="JBBKAJ010000026">
    <property type="protein sequence ID" value="MEJ8639880.1"/>
    <property type="molecule type" value="Genomic_DNA"/>
</dbReference>
<accession>A0ACC6Q8I3</accession>
<organism evidence="1 2">
    <name type="scientific">Streptomyces achmelvichensis</name>
    <dbReference type="NCBI Taxonomy" id="3134111"/>
    <lineage>
        <taxon>Bacteria</taxon>
        <taxon>Bacillati</taxon>
        <taxon>Actinomycetota</taxon>
        <taxon>Actinomycetes</taxon>
        <taxon>Kitasatosporales</taxon>
        <taxon>Streptomycetaceae</taxon>
        <taxon>Streptomyces</taxon>
    </lineage>
</organism>